<keyword evidence="3" id="KW-1185">Reference proteome</keyword>
<evidence type="ECO:0000259" key="1">
    <source>
        <dbReference type="Pfam" id="PF00903"/>
    </source>
</evidence>
<reference evidence="2" key="1">
    <citation type="submission" date="2022-06" db="EMBL/GenBank/DDBJ databases">
        <title>Complete genome sequence of Streptomyces nigrescens HEK616.</title>
        <authorList>
            <person name="Asamizu S."/>
            <person name="Onaka H."/>
        </authorList>
    </citation>
    <scope>NUCLEOTIDE SEQUENCE</scope>
    <source>
        <strain evidence="2">HEK616</strain>
        <plasmid evidence="2">SNP1</plasmid>
    </source>
</reference>
<geneLocation type="plasmid" evidence="2 3">
    <name>SNP1</name>
</geneLocation>
<name>A0ABM8A8A6_STRNI</name>
<feature type="domain" description="Glyoxalase/fosfomycin resistance/dioxygenase" evidence="1">
    <location>
        <begin position="5"/>
        <end position="47"/>
    </location>
</feature>
<keyword evidence="2" id="KW-0614">Plasmid</keyword>
<dbReference type="SUPFAM" id="SSF54593">
    <property type="entry name" value="Glyoxalase/Bleomycin resistance protein/Dihydroxybiphenyl dioxygenase"/>
    <property type="match status" value="1"/>
</dbReference>
<accession>A0ABM8A8A6</accession>
<protein>
    <recommendedName>
        <fullName evidence="1">Glyoxalase/fosfomycin resistance/dioxygenase domain-containing protein</fullName>
    </recommendedName>
</protein>
<proteinExistence type="predicted"/>
<dbReference type="RefSeq" id="WP_261958367.1">
    <property type="nucleotide sequence ID" value="NZ_AP026074.1"/>
</dbReference>
<dbReference type="InterPro" id="IPR029068">
    <property type="entry name" value="Glyas_Bleomycin-R_OHBP_Dase"/>
</dbReference>
<sequence>MPSWSVDDVNAARQRLLDAGCTHHRGPLDVGDGTGRKIAQLTDPFGNITGIDGF</sequence>
<dbReference type="EMBL" id="AP026074">
    <property type="protein sequence ID" value="BDM74966.1"/>
    <property type="molecule type" value="Genomic_DNA"/>
</dbReference>
<dbReference type="Gene3D" id="3.10.180.10">
    <property type="entry name" value="2,3-Dihydroxybiphenyl 1,2-Dioxygenase, domain 1"/>
    <property type="match status" value="1"/>
</dbReference>
<dbReference type="Proteomes" id="UP001059597">
    <property type="component" value="Plasmid SNP1"/>
</dbReference>
<dbReference type="InterPro" id="IPR004360">
    <property type="entry name" value="Glyas_Fos-R_dOase_dom"/>
</dbReference>
<gene>
    <name evidence="2" type="ORF">HEK616_84530</name>
</gene>
<dbReference type="Pfam" id="PF00903">
    <property type="entry name" value="Glyoxalase"/>
    <property type="match status" value="1"/>
</dbReference>
<evidence type="ECO:0000313" key="2">
    <source>
        <dbReference type="EMBL" id="BDM74966.1"/>
    </source>
</evidence>
<evidence type="ECO:0000313" key="3">
    <source>
        <dbReference type="Proteomes" id="UP001059597"/>
    </source>
</evidence>
<organism evidence="2 3">
    <name type="scientific">Streptomyces nigrescens</name>
    <dbReference type="NCBI Taxonomy" id="1920"/>
    <lineage>
        <taxon>Bacteria</taxon>
        <taxon>Bacillati</taxon>
        <taxon>Actinomycetota</taxon>
        <taxon>Actinomycetes</taxon>
        <taxon>Kitasatosporales</taxon>
        <taxon>Streptomycetaceae</taxon>
        <taxon>Streptomyces</taxon>
    </lineage>
</organism>